<dbReference type="SMART" id="SM00476">
    <property type="entry name" value="DNaseIc"/>
    <property type="match status" value="2"/>
</dbReference>
<evidence type="ECO:0000259" key="5">
    <source>
        <dbReference type="Pfam" id="PF03372"/>
    </source>
</evidence>
<keyword evidence="2" id="KW-0540">Nuclease</keyword>
<evidence type="ECO:0000256" key="3">
    <source>
        <dbReference type="ARBA" id="ARBA00022801"/>
    </source>
</evidence>
<keyword evidence="3" id="KW-0378">Hydrolase</keyword>
<organism evidence="6 7">
    <name type="scientific">Owenia fusiformis</name>
    <name type="common">Polychaete worm</name>
    <dbReference type="NCBI Taxonomy" id="6347"/>
    <lineage>
        <taxon>Eukaryota</taxon>
        <taxon>Metazoa</taxon>
        <taxon>Spiralia</taxon>
        <taxon>Lophotrochozoa</taxon>
        <taxon>Annelida</taxon>
        <taxon>Polychaeta</taxon>
        <taxon>Sedentaria</taxon>
        <taxon>Canalipalpata</taxon>
        <taxon>Sabellida</taxon>
        <taxon>Oweniida</taxon>
        <taxon>Oweniidae</taxon>
        <taxon>Owenia</taxon>
    </lineage>
</organism>
<evidence type="ECO:0000313" key="6">
    <source>
        <dbReference type="EMBL" id="CAH1776474.1"/>
    </source>
</evidence>
<dbReference type="GO" id="GO:0004530">
    <property type="term" value="F:deoxyribonuclease I activity"/>
    <property type="evidence" value="ECO:0007669"/>
    <property type="project" value="TreeGrafter"/>
</dbReference>
<dbReference type="Proteomes" id="UP000749559">
    <property type="component" value="Unassembled WGS sequence"/>
</dbReference>
<dbReference type="InterPro" id="IPR016202">
    <property type="entry name" value="DNase_I"/>
</dbReference>
<dbReference type="PANTHER" id="PTHR11371:SF33">
    <property type="entry name" value="ENDONUCLEASE_EXONUCLEASE_PHOSPHATASE DOMAIN-CONTAINING PROTEIN"/>
    <property type="match status" value="1"/>
</dbReference>
<dbReference type="SUPFAM" id="SSF56219">
    <property type="entry name" value="DNase I-like"/>
    <property type="match status" value="2"/>
</dbReference>
<dbReference type="GO" id="GO:0003677">
    <property type="term" value="F:DNA binding"/>
    <property type="evidence" value="ECO:0007669"/>
    <property type="project" value="TreeGrafter"/>
</dbReference>
<name>A0A8J1XIQ1_OWEFU</name>
<comment type="caution">
    <text evidence="6">The sequence shown here is derived from an EMBL/GenBank/DDBJ whole genome shotgun (WGS) entry which is preliminary data.</text>
</comment>
<dbReference type="InterPro" id="IPR033125">
    <property type="entry name" value="DNASE_I_2"/>
</dbReference>
<feature type="domain" description="Endonuclease/exonuclease/phosphatase" evidence="5">
    <location>
        <begin position="293"/>
        <end position="460"/>
    </location>
</feature>
<dbReference type="InterPro" id="IPR005135">
    <property type="entry name" value="Endo/exonuclease/phosphatase"/>
</dbReference>
<dbReference type="EMBL" id="CAIIXF020000002">
    <property type="protein sequence ID" value="CAH1776474.1"/>
    <property type="molecule type" value="Genomic_DNA"/>
</dbReference>
<dbReference type="GO" id="GO:0005634">
    <property type="term" value="C:nucleus"/>
    <property type="evidence" value="ECO:0007669"/>
    <property type="project" value="TreeGrafter"/>
</dbReference>
<proteinExistence type="inferred from homology"/>
<accession>A0A8J1XIQ1</accession>
<keyword evidence="4" id="KW-1015">Disulfide bond</keyword>
<gene>
    <name evidence="6" type="ORF">OFUS_LOCUS3647</name>
</gene>
<keyword evidence="7" id="KW-1185">Reference proteome</keyword>
<evidence type="ECO:0000313" key="7">
    <source>
        <dbReference type="Proteomes" id="UP000749559"/>
    </source>
</evidence>
<dbReference type="PROSITE" id="PS00918">
    <property type="entry name" value="DNASE_I_2"/>
    <property type="match status" value="1"/>
</dbReference>
<dbReference type="PRINTS" id="PR00130">
    <property type="entry name" value="DNASEI"/>
</dbReference>
<dbReference type="OrthoDB" id="10061407at2759"/>
<reference evidence="6" key="1">
    <citation type="submission" date="2022-03" db="EMBL/GenBank/DDBJ databases">
        <authorList>
            <person name="Martin C."/>
        </authorList>
    </citation>
    <scope>NUCLEOTIDE SEQUENCE</scope>
</reference>
<dbReference type="CDD" id="cd10282">
    <property type="entry name" value="DNase1"/>
    <property type="match status" value="2"/>
</dbReference>
<dbReference type="InterPro" id="IPR036691">
    <property type="entry name" value="Endo/exonu/phosph_ase_sf"/>
</dbReference>
<dbReference type="Pfam" id="PF03372">
    <property type="entry name" value="Exo_endo_phos"/>
    <property type="match status" value="2"/>
</dbReference>
<dbReference type="Gene3D" id="3.60.10.10">
    <property type="entry name" value="Endonuclease/exonuclease/phosphatase"/>
    <property type="match status" value="2"/>
</dbReference>
<dbReference type="PANTHER" id="PTHR11371">
    <property type="entry name" value="DEOXYRIBONUCLEASE"/>
    <property type="match status" value="1"/>
</dbReference>
<protein>
    <recommendedName>
        <fullName evidence="5">Endonuclease/exonuclease/phosphatase domain-containing protein</fullName>
    </recommendedName>
</protein>
<comment type="similarity">
    <text evidence="1">Belongs to the DNase I family.</text>
</comment>
<sequence length="545" mass="61608">MPCKGLFVFLVVLIPPYCIIGQKIAAFNVQIFGQTKAQKPDVMDILKQIIRRYDVILIQEIRDIAETAIFDLLALVNEGATEYSIIQSVRLGRTSSKEQYAYIQWQFCFLHSRSELSVTDEFVFNDVSDVFEREPYIVRFEAATKHVTDFTLVGLHTKPTDAVAELDGLIPVMAYIEDRFSNNPTENIMILGDLNADCSYVTNAEEAALALRTTPGYHWFINDDDDTTVSATSCAYDRFIVTSPGIFDYEKTTSIFRFDLEYGLTNEFAITVSDHYPIEMEFIPNTPKGYMIGSFNIQIFGVTKASKPEVMEILSKIIQRYDIIFIQEIRDISGDAIEELLSLTNTEGPEQYAMTVSERLGRSSSKEQYAYMYRLSTTSVISSYVFDDAQDVFEREPYIVEFSTQEAAVPEFALAGIHVKPSDALAELDALAQVHTDITNRLNTDEVVFLGDFNADCSYLNAGERDALVLKSSDYYWPIGADVDTTVSSSDCAYDRFIFVSSSDMKTNLKPNSVKPFLFDQAYNLSSEQALAVSDHYPVEMEIYR</sequence>
<evidence type="ECO:0000256" key="2">
    <source>
        <dbReference type="ARBA" id="ARBA00022722"/>
    </source>
</evidence>
<dbReference type="AlphaFoldDB" id="A0A8J1XIQ1"/>
<evidence type="ECO:0000256" key="1">
    <source>
        <dbReference type="ARBA" id="ARBA00007359"/>
    </source>
</evidence>
<feature type="domain" description="Endonuclease/exonuclease/phosphatase" evidence="5">
    <location>
        <begin position="26"/>
        <end position="275"/>
    </location>
</feature>
<dbReference type="GO" id="GO:0006308">
    <property type="term" value="P:DNA catabolic process"/>
    <property type="evidence" value="ECO:0007669"/>
    <property type="project" value="InterPro"/>
</dbReference>
<evidence type="ECO:0000256" key="4">
    <source>
        <dbReference type="ARBA" id="ARBA00023157"/>
    </source>
</evidence>